<reference evidence="1 2" key="1">
    <citation type="journal article" date="2009" name="PLoS Genet.">
        <title>Genomic analysis of the basal lineage fungus Rhizopus oryzae reveals a whole-genome duplication.</title>
        <authorList>
            <person name="Ma L.-J."/>
            <person name="Ibrahim A.S."/>
            <person name="Skory C."/>
            <person name="Grabherr M.G."/>
            <person name="Burger G."/>
            <person name="Butler M."/>
            <person name="Elias M."/>
            <person name="Idnurm A."/>
            <person name="Lang B.F."/>
            <person name="Sone T."/>
            <person name="Abe A."/>
            <person name="Calvo S.E."/>
            <person name="Corrochano L.M."/>
            <person name="Engels R."/>
            <person name="Fu J."/>
            <person name="Hansberg W."/>
            <person name="Kim J.-M."/>
            <person name="Kodira C.D."/>
            <person name="Koehrsen M.J."/>
            <person name="Liu B."/>
            <person name="Miranda-Saavedra D."/>
            <person name="O'Leary S."/>
            <person name="Ortiz-Castellanos L."/>
            <person name="Poulter R."/>
            <person name="Rodriguez-Romero J."/>
            <person name="Ruiz-Herrera J."/>
            <person name="Shen Y.-Q."/>
            <person name="Zeng Q."/>
            <person name="Galagan J."/>
            <person name="Birren B.W."/>
            <person name="Cuomo C.A."/>
            <person name="Wickes B.L."/>
        </authorList>
    </citation>
    <scope>NUCLEOTIDE SEQUENCE [LARGE SCALE GENOMIC DNA]</scope>
    <source>
        <strain evidence="2">RA 99-880 / ATCC MYA-4621 / FGSC 9543 / NRRL 43880</strain>
    </source>
</reference>
<dbReference type="InParanoid" id="I1C5T8"/>
<dbReference type="Proteomes" id="UP000009138">
    <property type="component" value="Unassembled WGS sequence"/>
</dbReference>
<organism evidence="1 2">
    <name type="scientific">Rhizopus delemar (strain RA 99-880 / ATCC MYA-4621 / FGSC 9543 / NRRL 43880)</name>
    <name type="common">Mucormycosis agent</name>
    <name type="synonym">Rhizopus arrhizus var. delemar</name>
    <dbReference type="NCBI Taxonomy" id="246409"/>
    <lineage>
        <taxon>Eukaryota</taxon>
        <taxon>Fungi</taxon>
        <taxon>Fungi incertae sedis</taxon>
        <taxon>Mucoromycota</taxon>
        <taxon>Mucoromycotina</taxon>
        <taxon>Mucoromycetes</taxon>
        <taxon>Mucorales</taxon>
        <taxon>Mucorineae</taxon>
        <taxon>Rhizopodaceae</taxon>
        <taxon>Rhizopus</taxon>
    </lineage>
</organism>
<proteinExistence type="predicted"/>
<accession>I1C5T8</accession>
<name>I1C5T8_RHIO9</name>
<protein>
    <submittedName>
        <fullName evidence="1">Uncharacterized protein</fullName>
    </submittedName>
</protein>
<keyword evidence="2" id="KW-1185">Reference proteome</keyword>
<dbReference type="EMBL" id="CH476737">
    <property type="protein sequence ID" value="EIE83818.1"/>
    <property type="molecule type" value="Genomic_DNA"/>
</dbReference>
<dbReference type="GeneID" id="93615494"/>
<sequence>MYNGSRVIKDEKRSLSRILLTCLSDLLALASLRAFRLINVTTDKFSPQTNTSLCSTFSSSLSSTFVTLVFGSSVFERQFVCFKKYLSNPKDPNCSSIFQDLSTLGLSKHYILHYHDKFTIYDFFATVIRFIWKAHWQQFFEQTPVLEEIGFN</sequence>
<dbReference type="RefSeq" id="XP_067519214.1">
    <property type="nucleotide sequence ID" value="XM_067663113.1"/>
</dbReference>
<dbReference type="AlphaFoldDB" id="I1C5T8"/>
<dbReference type="VEuPathDB" id="FungiDB:RO3G_08523"/>
<evidence type="ECO:0000313" key="1">
    <source>
        <dbReference type="EMBL" id="EIE83818.1"/>
    </source>
</evidence>
<evidence type="ECO:0000313" key="2">
    <source>
        <dbReference type="Proteomes" id="UP000009138"/>
    </source>
</evidence>
<gene>
    <name evidence="1" type="ORF">RO3G_08523</name>
</gene>